<comment type="caution">
    <text evidence="1">The sequence shown here is derived from an EMBL/GenBank/DDBJ whole genome shotgun (WGS) entry which is preliminary data.</text>
</comment>
<evidence type="ECO:0000313" key="1">
    <source>
        <dbReference type="EMBL" id="CAK9187653.1"/>
    </source>
</evidence>
<dbReference type="Proteomes" id="UP001642360">
    <property type="component" value="Unassembled WGS sequence"/>
</dbReference>
<keyword evidence="2" id="KW-1185">Reference proteome</keyword>
<reference evidence="1 2" key="1">
    <citation type="submission" date="2024-02" db="EMBL/GenBank/DDBJ databases">
        <authorList>
            <person name="Vignale AGUSTIN F."/>
            <person name="Sosa J E."/>
            <person name="Modenutti C."/>
        </authorList>
    </citation>
    <scope>NUCLEOTIDE SEQUENCE [LARGE SCALE GENOMIC DNA]</scope>
</reference>
<protein>
    <submittedName>
        <fullName evidence="1">Uncharacterized protein</fullName>
    </submittedName>
</protein>
<organism evidence="1 2">
    <name type="scientific">Ilex paraguariensis</name>
    <name type="common">yerba mate</name>
    <dbReference type="NCBI Taxonomy" id="185542"/>
    <lineage>
        <taxon>Eukaryota</taxon>
        <taxon>Viridiplantae</taxon>
        <taxon>Streptophyta</taxon>
        <taxon>Embryophyta</taxon>
        <taxon>Tracheophyta</taxon>
        <taxon>Spermatophyta</taxon>
        <taxon>Magnoliopsida</taxon>
        <taxon>eudicotyledons</taxon>
        <taxon>Gunneridae</taxon>
        <taxon>Pentapetalae</taxon>
        <taxon>asterids</taxon>
        <taxon>campanulids</taxon>
        <taxon>Aquifoliales</taxon>
        <taxon>Aquifoliaceae</taxon>
        <taxon>Ilex</taxon>
    </lineage>
</organism>
<dbReference type="EMBL" id="CAUOFW020010058">
    <property type="protein sequence ID" value="CAK9187653.1"/>
    <property type="molecule type" value="Genomic_DNA"/>
</dbReference>
<dbReference type="AlphaFoldDB" id="A0ABC8V2S8"/>
<evidence type="ECO:0000313" key="2">
    <source>
        <dbReference type="Proteomes" id="UP001642360"/>
    </source>
</evidence>
<accession>A0ABC8V2S8</accession>
<proteinExistence type="predicted"/>
<name>A0ABC8V2S8_9AQUA</name>
<gene>
    <name evidence="1" type="ORF">ILEXP_LOCUS58232</name>
</gene>
<sequence>MASLRRVKSLFNIHNSSLNSFVNRQPQRLRWAHASPRLMQPEGGLQTQIRWIGDRFTINKTSDGLSAIVDKRPYDFGATNFMTRDVMKQHIWAILAL</sequence>